<dbReference type="Pfam" id="PF12697">
    <property type="entry name" value="Abhydrolase_6"/>
    <property type="match status" value="1"/>
</dbReference>
<dbReference type="GO" id="GO:0016020">
    <property type="term" value="C:membrane"/>
    <property type="evidence" value="ECO:0007669"/>
    <property type="project" value="TreeGrafter"/>
</dbReference>
<dbReference type="AlphaFoldDB" id="A0A558BUY7"/>
<keyword evidence="2" id="KW-0378">Hydrolase</keyword>
<dbReference type="Proteomes" id="UP000317624">
    <property type="component" value="Unassembled WGS sequence"/>
</dbReference>
<comment type="caution">
    <text evidence="2">The sequence shown here is derived from an EMBL/GenBank/DDBJ whole genome shotgun (WGS) entry which is preliminary data.</text>
</comment>
<dbReference type="SUPFAM" id="SSF53474">
    <property type="entry name" value="alpha/beta-Hydrolases"/>
    <property type="match status" value="1"/>
</dbReference>
<feature type="domain" description="AB hydrolase-1" evidence="1">
    <location>
        <begin position="22"/>
        <end position="242"/>
    </location>
</feature>
<name>A0A558BUY7_9BACT</name>
<dbReference type="RefSeq" id="WP_144848139.1">
    <property type="nucleotide sequence ID" value="NZ_VMRJ01000003.1"/>
</dbReference>
<protein>
    <submittedName>
        <fullName evidence="2">Alpha/beta fold hydrolase</fullName>
    </submittedName>
</protein>
<proteinExistence type="predicted"/>
<organism evidence="2 3">
    <name type="scientific">Hymenobacter setariae</name>
    <dbReference type="NCBI Taxonomy" id="2594794"/>
    <lineage>
        <taxon>Bacteria</taxon>
        <taxon>Pseudomonadati</taxon>
        <taxon>Bacteroidota</taxon>
        <taxon>Cytophagia</taxon>
        <taxon>Cytophagales</taxon>
        <taxon>Hymenobacteraceae</taxon>
        <taxon>Hymenobacter</taxon>
    </lineage>
</organism>
<dbReference type="InterPro" id="IPR029058">
    <property type="entry name" value="AB_hydrolase_fold"/>
</dbReference>
<evidence type="ECO:0000313" key="3">
    <source>
        <dbReference type="Proteomes" id="UP000317624"/>
    </source>
</evidence>
<dbReference type="PANTHER" id="PTHR43798">
    <property type="entry name" value="MONOACYLGLYCEROL LIPASE"/>
    <property type="match status" value="1"/>
</dbReference>
<dbReference type="PANTHER" id="PTHR43798:SF33">
    <property type="entry name" value="HYDROLASE, PUTATIVE (AFU_ORTHOLOGUE AFUA_2G14860)-RELATED"/>
    <property type="match status" value="1"/>
</dbReference>
<evidence type="ECO:0000259" key="1">
    <source>
        <dbReference type="Pfam" id="PF12697"/>
    </source>
</evidence>
<sequence>MELRRQHQHGFEYVDEGQGPVLLLLHGLFGALSNWQQVVEEFSPHYRVVIPVLPVYDMPLLQATVPGLQAYVENFVEKLALPPTFTLLGNSLGGHIALVYTLHNPSRVSQLILTGSSGLFEDGMGGSFPKRGDYNFVRERVGYTFYDPAVATAELVDEVFAVTNSNAKCLRMISIARSAQRHNLARELHCVAVPVLLVWGLNDTITPPSVAHDFARLLPQATLCFLDHCGHAPMMERPLAFNRYLKQFLERSVSAPSGWAATTVVSA</sequence>
<reference evidence="2 3" key="1">
    <citation type="submission" date="2019-07" db="EMBL/GenBank/DDBJ databases">
        <title>Hymenobacter sp. straun FUR1 Genome sequencing and assembly.</title>
        <authorList>
            <person name="Chhetri G."/>
        </authorList>
    </citation>
    <scope>NUCLEOTIDE SEQUENCE [LARGE SCALE GENOMIC DNA]</scope>
    <source>
        <strain evidence="2 3">Fur1</strain>
    </source>
</reference>
<dbReference type="GO" id="GO:0016787">
    <property type="term" value="F:hydrolase activity"/>
    <property type="evidence" value="ECO:0007669"/>
    <property type="project" value="UniProtKB-KW"/>
</dbReference>
<keyword evidence="3" id="KW-1185">Reference proteome</keyword>
<dbReference type="Gene3D" id="3.40.50.1820">
    <property type="entry name" value="alpha/beta hydrolase"/>
    <property type="match status" value="1"/>
</dbReference>
<accession>A0A558BUY7</accession>
<gene>
    <name evidence="2" type="ORF">FNT36_12680</name>
</gene>
<dbReference type="PRINTS" id="PR00111">
    <property type="entry name" value="ABHYDROLASE"/>
</dbReference>
<dbReference type="EMBL" id="VMRJ01000003">
    <property type="protein sequence ID" value="TVT40330.1"/>
    <property type="molecule type" value="Genomic_DNA"/>
</dbReference>
<dbReference type="InterPro" id="IPR000073">
    <property type="entry name" value="AB_hydrolase_1"/>
</dbReference>
<dbReference type="OrthoDB" id="63519at2"/>
<dbReference type="InterPro" id="IPR050266">
    <property type="entry name" value="AB_hydrolase_sf"/>
</dbReference>
<evidence type="ECO:0000313" key="2">
    <source>
        <dbReference type="EMBL" id="TVT40330.1"/>
    </source>
</evidence>